<accession>A0AAD9QS17</accession>
<evidence type="ECO:0000313" key="2">
    <source>
        <dbReference type="Proteomes" id="UP001249851"/>
    </source>
</evidence>
<gene>
    <name evidence="1" type="ORF">P5673_009832</name>
</gene>
<dbReference type="AlphaFoldDB" id="A0AAD9QS17"/>
<proteinExistence type="predicted"/>
<evidence type="ECO:0000313" key="1">
    <source>
        <dbReference type="EMBL" id="KAK2566333.1"/>
    </source>
</evidence>
<dbReference type="EMBL" id="JARQWQ010000017">
    <property type="protein sequence ID" value="KAK2566333.1"/>
    <property type="molecule type" value="Genomic_DNA"/>
</dbReference>
<name>A0AAD9QS17_ACRCE</name>
<organism evidence="1 2">
    <name type="scientific">Acropora cervicornis</name>
    <name type="common">Staghorn coral</name>
    <dbReference type="NCBI Taxonomy" id="6130"/>
    <lineage>
        <taxon>Eukaryota</taxon>
        <taxon>Metazoa</taxon>
        <taxon>Cnidaria</taxon>
        <taxon>Anthozoa</taxon>
        <taxon>Hexacorallia</taxon>
        <taxon>Scleractinia</taxon>
        <taxon>Astrocoeniina</taxon>
        <taxon>Acroporidae</taxon>
        <taxon>Acropora</taxon>
    </lineage>
</organism>
<protein>
    <submittedName>
        <fullName evidence="1">Uncharacterized protein</fullName>
    </submittedName>
</protein>
<sequence length="102" mass="11215">TDVLPFTPLKDVNDVASCHTLCGGGISPDTDFRFTKERNRGRSSVFIGTEFLTLLEDSRRNPDLCQSVQWFQLTVDEAKVQLDLAVCPGASLLPSKMVVVIS</sequence>
<reference evidence="1" key="2">
    <citation type="journal article" date="2023" name="Science">
        <title>Genomic signatures of disease resistance in endangered staghorn corals.</title>
        <authorList>
            <person name="Vollmer S.V."/>
            <person name="Selwyn J.D."/>
            <person name="Despard B.A."/>
            <person name="Roesel C.L."/>
        </authorList>
    </citation>
    <scope>NUCLEOTIDE SEQUENCE</scope>
    <source>
        <strain evidence="1">K2</strain>
    </source>
</reference>
<comment type="caution">
    <text evidence="1">The sequence shown here is derived from an EMBL/GenBank/DDBJ whole genome shotgun (WGS) entry which is preliminary data.</text>
</comment>
<dbReference type="Proteomes" id="UP001249851">
    <property type="component" value="Unassembled WGS sequence"/>
</dbReference>
<reference evidence="1" key="1">
    <citation type="journal article" date="2023" name="G3 (Bethesda)">
        <title>Whole genome assembly and annotation of the endangered Caribbean coral Acropora cervicornis.</title>
        <authorList>
            <person name="Selwyn J.D."/>
            <person name="Vollmer S.V."/>
        </authorList>
    </citation>
    <scope>NUCLEOTIDE SEQUENCE</scope>
    <source>
        <strain evidence="1">K2</strain>
    </source>
</reference>
<feature type="non-terminal residue" evidence="1">
    <location>
        <position position="102"/>
    </location>
</feature>
<keyword evidence="2" id="KW-1185">Reference proteome</keyword>